<comment type="caution">
    <text evidence="2">The sequence shown here is derived from an EMBL/GenBank/DDBJ whole genome shotgun (WGS) entry which is preliminary data.</text>
</comment>
<feature type="transmembrane region" description="Helical" evidence="1">
    <location>
        <begin position="103"/>
        <end position="122"/>
    </location>
</feature>
<name>A0A5Q6RXF4_9ACTN</name>
<proteinExistence type="predicted"/>
<keyword evidence="1" id="KW-0812">Transmembrane</keyword>
<feature type="transmembrane region" description="Helical" evidence="1">
    <location>
        <begin position="34"/>
        <end position="57"/>
    </location>
</feature>
<evidence type="ECO:0000313" key="2">
    <source>
        <dbReference type="EMBL" id="KAA1422624.1"/>
    </source>
</evidence>
<evidence type="ECO:0000256" key="1">
    <source>
        <dbReference type="SAM" id="Phobius"/>
    </source>
</evidence>
<evidence type="ECO:0000313" key="3">
    <source>
        <dbReference type="Proteomes" id="UP000307768"/>
    </source>
</evidence>
<sequence length="144" mass="14611">MRALARAVLVGVLCGGLARALMRAVALLTGAEPAFTWSGTVAIAALFVVASVGTAVAGMLRVHLAIRLLVAAASSGLLIVAGIGIGSSEIAFAAEHGEPGSMVWAVVIAAAIAGLVVAAIVVPWRDASRRRRVPQQRARVLVEA</sequence>
<keyword evidence="1" id="KW-0472">Membrane</keyword>
<dbReference type="EMBL" id="VDFQ02000003">
    <property type="protein sequence ID" value="KAA1422624.1"/>
    <property type="molecule type" value="Genomic_DNA"/>
</dbReference>
<organism evidence="2 3">
    <name type="scientific">Mumia zhuanghuii</name>
    <dbReference type="NCBI Taxonomy" id="2585211"/>
    <lineage>
        <taxon>Bacteria</taxon>
        <taxon>Bacillati</taxon>
        <taxon>Actinomycetota</taxon>
        <taxon>Actinomycetes</taxon>
        <taxon>Propionibacteriales</taxon>
        <taxon>Nocardioidaceae</taxon>
        <taxon>Mumia</taxon>
    </lineage>
</organism>
<gene>
    <name evidence="2" type="ORF">FE697_010555</name>
</gene>
<feature type="transmembrane region" description="Helical" evidence="1">
    <location>
        <begin position="64"/>
        <end position="83"/>
    </location>
</feature>
<dbReference type="AlphaFoldDB" id="A0A5Q6RXF4"/>
<protein>
    <submittedName>
        <fullName evidence="2">Uncharacterized protein</fullName>
    </submittedName>
</protein>
<keyword evidence="1" id="KW-1133">Transmembrane helix</keyword>
<accession>A0A5Q6RXF4</accession>
<reference evidence="2 3" key="1">
    <citation type="submission" date="2019-09" db="EMBL/GenBank/DDBJ databases">
        <title>Mumia zhuanghuii sp. nov. isolated from the intestinal contents of plateau pika (Ochotona curzoniae) in the Qinghai-Tibet plateau of China.</title>
        <authorList>
            <person name="Tian Z."/>
        </authorList>
    </citation>
    <scope>NUCLEOTIDE SEQUENCE [LARGE SCALE GENOMIC DNA]</scope>
    <source>
        <strain evidence="3">350</strain>
    </source>
</reference>
<dbReference type="Proteomes" id="UP000307768">
    <property type="component" value="Unassembled WGS sequence"/>
</dbReference>
<dbReference type="RefSeq" id="WP_149769574.1">
    <property type="nucleotide sequence ID" value="NZ_VDFQ02000003.1"/>
</dbReference>